<feature type="compositionally biased region" description="Basic residues" evidence="1">
    <location>
        <begin position="1320"/>
        <end position="1332"/>
    </location>
</feature>
<dbReference type="HOGENOM" id="CLU_003349_0_0_1"/>
<dbReference type="InterPro" id="IPR020839">
    <property type="entry name" value="SCD"/>
</dbReference>
<dbReference type="GO" id="GO:0008278">
    <property type="term" value="C:cohesin complex"/>
    <property type="evidence" value="ECO:0007669"/>
    <property type="project" value="TreeGrafter"/>
</dbReference>
<dbReference type="Pfam" id="PF21581">
    <property type="entry name" value="SCD"/>
    <property type="match status" value="1"/>
</dbReference>
<name>A0A0C3BYG1_HEBCY</name>
<dbReference type="Pfam" id="PF24571">
    <property type="entry name" value="HEAT_SCC3-SA"/>
    <property type="match status" value="1"/>
</dbReference>
<dbReference type="OrthoDB" id="498590at2759"/>
<dbReference type="PANTHER" id="PTHR11199:SF0">
    <property type="entry name" value="LD34181P-RELATED"/>
    <property type="match status" value="1"/>
</dbReference>
<dbReference type="Proteomes" id="UP000053424">
    <property type="component" value="Unassembled WGS sequence"/>
</dbReference>
<dbReference type="InterPro" id="IPR039662">
    <property type="entry name" value="Cohesin_Scc3/SA"/>
</dbReference>
<reference evidence="3 4" key="1">
    <citation type="submission" date="2014-04" db="EMBL/GenBank/DDBJ databases">
        <authorList>
            <consortium name="DOE Joint Genome Institute"/>
            <person name="Kuo A."/>
            <person name="Gay G."/>
            <person name="Dore J."/>
            <person name="Kohler A."/>
            <person name="Nagy L.G."/>
            <person name="Floudas D."/>
            <person name="Copeland A."/>
            <person name="Barry K.W."/>
            <person name="Cichocki N."/>
            <person name="Veneault-Fourrey C."/>
            <person name="LaButti K."/>
            <person name="Lindquist E.A."/>
            <person name="Lipzen A."/>
            <person name="Lundell T."/>
            <person name="Morin E."/>
            <person name="Murat C."/>
            <person name="Sun H."/>
            <person name="Tunlid A."/>
            <person name="Henrissat B."/>
            <person name="Grigoriev I.V."/>
            <person name="Hibbett D.S."/>
            <person name="Martin F."/>
            <person name="Nordberg H.P."/>
            <person name="Cantor M.N."/>
            <person name="Hua S.X."/>
        </authorList>
    </citation>
    <scope>NUCLEOTIDE SEQUENCE [LARGE SCALE GENOMIC DNA]</scope>
    <source>
        <strain evidence="4">h7</strain>
    </source>
</reference>
<dbReference type="EMBL" id="KN831780">
    <property type="protein sequence ID" value="KIM41590.1"/>
    <property type="molecule type" value="Genomic_DNA"/>
</dbReference>
<protein>
    <recommendedName>
        <fullName evidence="2">SCD domain-containing protein</fullName>
    </recommendedName>
</protein>
<feature type="region of interest" description="Disordered" evidence="1">
    <location>
        <begin position="548"/>
        <end position="568"/>
    </location>
</feature>
<sequence length="1414" mass="156884">MSETAASSPAPRRSQRDKKAAQPFVNVSSKSATRKRKRNDSDTENDAPEASSPKHAEQPGSDEENDGDDDEEGYQAAKATGPSKRKSKPKSSPKTKSTPTAKKPRTEKVAGTKPPKVAARRGRKPKEGEDAYDAEQVAKDTKISADNPLFNAIMNVASPLQSSAEDFLESLQQSPGAALAELINLVLRSCGCNDSVDADQAVDFDGIVSTLDDFTESLKQENSPVYPLTSKLPVFKRFRKSLSEWIERLIISASDLGALYSTQLMETLQQWVVSMSSSQIRSFRHTATVIALEAETALCEVAAAVDKESEVVARQREGEKKRKGSKAGNPRLKELDTKAQEVKRRQNKLKSFIKEFVDGVFVHRFRDLDPNIRAECVRSIGLWLRKYPDHFLDAHYLRYVGWVLSDANNHVRLEAVKALSGVYDQAEYIPSLTHFTERFKSRLLEMATSDVDLSIRVAVIRVLGDIEGHFPLEDEEMEKLCLLLFDEEAKVRKAVSQFVHAVWEEEVEAQVGTQSKPSEKDKERTGIKVLAQLLVKWGKALDTLAGETADSELGDESRDGEDAVNGTSRRANRRKEVIALIGAEDRGRVALAVDALWEEVDVVSQWEELLDLLLLDHSASGEESQLEATPRARVRANGKKRNDDFLVDEAWRLEEVEESILLEVLVAALGRAKDEAVGGKKGEEENVSNDITRALIKSIPRLFIKYQSDQHRIAEVLIIPTFMNLDLYLEMRMIAAYTSLWDDVIKQFTSHSSAKVLSHAMTAIRYFMEATSLSNSNSTKILELEDELSTQLRDAIAGRDEIEVASFSEDEVLALSALCTRLAVLAGTRNMTAWTEEDEGGKQSSAWDIINALVERGRLGYKEEEMMIEQALHVLMLHVLWKTKGLTEEADPTPDEIQYKVVLQEQRESLLEKLVEYAVGTQSNTVDGVKRAAFKHLLDLHVLFASTNAVDPDGNPLPIASLALTLDDEVQYRCAGYIQAEIERYADFLGNDDEADEDKSEVSDAEVETDEEGAAKSKVKPKKTRKDLDLNSRDLLEREYLFIDVVSTFLRAIRAGVIHIHHGATILAHYGRLEVAFDTCSRVVVDTLREESVMKDNPAVVVTTVTQALQEAYTLVLDGVVSDEGNAVQLAKLLATCFIVRGSQLSVLRRLPSQYIIQIQTNLLSWIAKRIAAYENNNNKKSLKHAVAFFKVLVPLLGAIQSRDALKIKAHMDQVLAEAKVEISPSSKLWEPQRAYEKRLSTIQAKENPQAPKTKRAKKKGAAAAAASGAEDESEAERTQDEGAPAAPPRKSRRVTRANPDAETAEEGTGDEHAPVTPKARPRPRPKATSRRKTPEVAPEVDEVERSPAAADSPLGALTPSEGPAEPEEAQTPRSSLKRPRADDDDDEVAPNGTANSEVEEITEIQVRRKRIRH</sequence>
<feature type="region of interest" description="Disordered" evidence="1">
    <location>
        <begin position="1"/>
        <end position="137"/>
    </location>
</feature>
<evidence type="ECO:0000259" key="2">
    <source>
        <dbReference type="PROSITE" id="PS51425"/>
    </source>
</evidence>
<dbReference type="InterPro" id="IPR013721">
    <property type="entry name" value="STAG"/>
</dbReference>
<dbReference type="PANTHER" id="PTHR11199">
    <property type="entry name" value="STROMAL ANTIGEN"/>
    <property type="match status" value="1"/>
</dbReference>
<dbReference type="SUPFAM" id="SSF48371">
    <property type="entry name" value="ARM repeat"/>
    <property type="match status" value="1"/>
</dbReference>
<evidence type="ECO:0000256" key="1">
    <source>
        <dbReference type="SAM" id="MobiDB-lite"/>
    </source>
</evidence>
<dbReference type="InterPro" id="IPR011989">
    <property type="entry name" value="ARM-like"/>
</dbReference>
<feature type="compositionally biased region" description="Acidic residues" evidence="1">
    <location>
        <begin position="993"/>
        <end position="1012"/>
    </location>
</feature>
<dbReference type="Pfam" id="PF08514">
    <property type="entry name" value="STAG"/>
    <property type="match status" value="1"/>
</dbReference>
<evidence type="ECO:0000313" key="3">
    <source>
        <dbReference type="EMBL" id="KIM41590.1"/>
    </source>
</evidence>
<feature type="region of interest" description="Disordered" evidence="1">
    <location>
        <begin position="993"/>
        <end position="1023"/>
    </location>
</feature>
<keyword evidence="4" id="KW-1185">Reference proteome</keyword>
<dbReference type="GO" id="GO:0005634">
    <property type="term" value="C:nucleus"/>
    <property type="evidence" value="ECO:0007669"/>
    <property type="project" value="TreeGrafter"/>
</dbReference>
<feature type="compositionally biased region" description="Acidic residues" evidence="1">
    <location>
        <begin position="60"/>
        <end position="73"/>
    </location>
</feature>
<feature type="domain" description="SCD" evidence="2">
    <location>
        <begin position="361"/>
        <end position="446"/>
    </location>
</feature>
<organism evidence="3 4">
    <name type="scientific">Hebeloma cylindrosporum</name>
    <dbReference type="NCBI Taxonomy" id="76867"/>
    <lineage>
        <taxon>Eukaryota</taxon>
        <taxon>Fungi</taxon>
        <taxon>Dikarya</taxon>
        <taxon>Basidiomycota</taxon>
        <taxon>Agaricomycotina</taxon>
        <taxon>Agaricomycetes</taxon>
        <taxon>Agaricomycetidae</taxon>
        <taxon>Agaricales</taxon>
        <taxon>Agaricineae</taxon>
        <taxon>Hymenogastraceae</taxon>
        <taxon>Hebeloma</taxon>
    </lineage>
</organism>
<feature type="compositionally biased region" description="Basic residues" evidence="1">
    <location>
        <begin position="83"/>
        <end position="93"/>
    </location>
</feature>
<dbReference type="Gene3D" id="1.25.10.10">
    <property type="entry name" value="Leucine-rich Repeat Variant"/>
    <property type="match status" value="1"/>
</dbReference>
<dbReference type="STRING" id="686832.A0A0C3BYG1"/>
<gene>
    <name evidence="3" type="ORF">M413DRAFT_445562</name>
</gene>
<feature type="region of interest" description="Disordered" evidence="1">
    <location>
        <begin position="312"/>
        <end position="334"/>
    </location>
</feature>
<dbReference type="InterPro" id="IPR016024">
    <property type="entry name" value="ARM-type_fold"/>
</dbReference>
<proteinExistence type="predicted"/>
<reference evidence="4" key="2">
    <citation type="submission" date="2015-01" db="EMBL/GenBank/DDBJ databases">
        <title>Evolutionary Origins and Diversification of the Mycorrhizal Mutualists.</title>
        <authorList>
            <consortium name="DOE Joint Genome Institute"/>
            <consortium name="Mycorrhizal Genomics Consortium"/>
            <person name="Kohler A."/>
            <person name="Kuo A."/>
            <person name="Nagy L.G."/>
            <person name="Floudas D."/>
            <person name="Copeland A."/>
            <person name="Barry K.W."/>
            <person name="Cichocki N."/>
            <person name="Veneault-Fourrey C."/>
            <person name="LaButti K."/>
            <person name="Lindquist E.A."/>
            <person name="Lipzen A."/>
            <person name="Lundell T."/>
            <person name="Morin E."/>
            <person name="Murat C."/>
            <person name="Riley R."/>
            <person name="Ohm R."/>
            <person name="Sun H."/>
            <person name="Tunlid A."/>
            <person name="Henrissat B."/>
            <person name="Grigoriev I.V."/>
            <person name="Hibbett D.S."/>
            <person name="Martin F."/>
        </authorList>
    </citation>
    <scope>NUCLEOTIDE SEQUENCE [LARGE SCALE GENOMIC DNA]</scope>
    <source>
        <strain evidence="4">h7</strain>
    </source>
</reference>
<dbReference type="PROSITE" id="PS51425">
    <property type="entry name" value="SCD"/>
    <property type="match status" value="1"/>
</dbReference>
<dbReference type="GO" id="GO:0007062">
    <property type="term" value="P:sister chromatid cohesion"/>
    <property type="evidence" value="ECO:0007669"/>
    <property type="project" value="UniProtKB-ARBA"/>
</dbReference>
<evidence type="ECO:0000313" key="4">
    <source>
        <dbReference type="Proteomes" id="UP000053424"/>
    </source>
</evidence>
<dbReference type="GO" id="GO:0003682">
    <property type="term" value="F:chromatin binding"/>
    <property type="evidence" value="ECO:0007669"/>
    <property type="project" value="TreeGrafter"/>
</dbReference>
<dbReference type="GO" id="GO:0000785">
    <property type="term" value="C:chromatin"/>
    <property type="evidence" value="ECO:0007669"/>
    <property type="project" value="TreeGrafter"/>
</dbReference>
<feature type="region of interest" description="Disordered" evidence="1">
    <location>
        <begin position="1241"/>
        <end position="1414"/>
    </location>
</feature>
<accession>A0A0C3BYG1</accession>
<dbReference type="InterPro" id="IPR056396">
    <property type="entry name" value="HEAT_SCC3-SA"/>
</dbReference>